<dbReference type="OrthoDB" id="8373403at2"/>
<name>A0A4R6A995_9RHOB</name>
<dbReference type="Pfam" id="PF19029">
    <property type="entry name" value="DUF883_C"/>
    <property type="match status" value="1"/>
</dbReference>
<organism evidence="3 4">
    <name type="scientific">Palleronia sediminis</name>
    <dbReference type="NCBI Taxonomy" id="2547833"/>
    <lineage>
        <taxon>Bacteria</taxon>
        <taxon>Pseudomonadati</taxon>
        <taxon>Pseudomonadota</taxon>
        <taxon>Alphaproteobacteria</taxon>
        <taxon>Rhodobacterales</taxon>
        <taxon>Roseobacteraceae</taxon>
        <taxon>Palleronia</taxon>
    </lineage>
</organism>
<sequence length="98" mass="10754">MVETPNKPLPPKSDPSTEDLSRQIDTLKKDISRLTELVGNYGKSRGERLRVDAEARAAAFKDDAQGRIEDVETYVRQNPATALGIAAAVGFVLGLMRR</sequence>
<dbReference type="Proteomes" id="UP000295701">
    <property type="component" value="Unassembled WGS sequence"/>
</dbReference>
<dbReference type="EMBL" id="SNAA01000010">
    <property type="protein sequence ID" value="TDL79382.1"/>
    <property type="molecule type" value="Genomic_DNA"/>
</dbReference>
<evidence type="ECO:0000313" key="4">
    <source>
        <dbReference type="Proteomes" id="UP000295701"/>
    </source>
</evidence>
<reference evidence="3 4" key="1">
    <citation type="submission" date="2019-03" db="EMBL/GenBank/DDBJ databases">
        <title>Primorskyibacter sp. SS33 isolated from sediments.</title>
        <authorList>
            <person name="Xunke S."/>
        </authorList>
    </citation>
    <scope>NUCLEOTIDE SEQUENCE [LARGE SCALE GENOMIC DNA]</scope>
    <source>
        <strain evidence="3 4">SS33</strain>
    </source>
</reference>
<feature type="region of interest" description="Disordered" evidence="1">
    <location>
        <begin position="1"/>
        <end position="21"/>
    </location>
</feature>
<evidence type="ECO:0000256" key="1">
    <source>
        <dbReference type="SAM" id="MobiDB-lite"/>
    </source>
</evidence>
<feature type="domain" description="DUF883" evidence="2">
    <location>
        <begin position="72"/>
        <end position="95"/>
    </location>
</feature>
<proteinExistence type="predicted"/>
<dbReference type="InterPro" id="IPR043605">
    <property type="entry name" value="DUF883_C"/>
</dbReference>
<evidence type="ECO:0000259" key="2">
    <source>
        <dbReference type="Pfam" id="PF19029"/>
    </source>
</evidence>
<evidence type="ECO:0000313" key="3">
    <source>
        <dbReference type="EMBL" id="TDL79382.1"/>
    </source>
</evidence>
<protein>
    <submittedName>
        <fullName evidence="3">DUF883 family protein</fullName>
    </submittedName>
</protein>
<accession>A0A4R6A995</accession>
<dbReference type="RefSeq" id="WP_133396973.1">
    <property type="nucleotide sequence ID" value="NZ_SNAA01000010.1"/>
</dbReference>
<dbReference type="AlphaFoldDB" id="A0A4R6A995"/>
<comment type="caution">
    <text evidence="3">The sequence shown here is derived from an EMBL/GenBank/DDBJ whole genome shotgun (WGS) entry which is preliminary data.</text>
</comment>
<gene>
    <name evidence="3" type="ORF">E2L08_10175</name>
</gene>
<keyword evidence="4" id="KW-1185">Reference proteome</keyword>